<evidence type="ECO:0000256" key="3">
    <source>
        <dbReference type="ARBA" id="ARBA00022649"/>
    </source>
</evidence>
<gene>
    <name evidence="5" type="ORF">G3446_12810</name>
</gene>
<protein>
    <recommendedName>
        <fullName evidence="2">Antitoxin ParD</fullName>
    </recommendedName>
</protein>
<reference evidence="5 6" key="1">
    <citation type="submission" date="2020-02" db="EMBL/GenBank/DDBJ databases">
        <title>Genome sequences of Thiorhodococcus mannitoliphagus and Thiorhodococcus minor, purple sulfur photosynthetic bacteria in the gammaproteobacterial family, Chromatiaceae.</title>
        <authorList>
            <person name="Aviles F.A."/>
            <person name="Meyer T.E."/>
            <person name="Kyndt J.A."/>
        </authorList>
    </citation>
    <scope>NUCLEOTIDE SEQUENCE [LARGE SCALE GENOMIC DNA]</scope>
    <source>
        <strain evidence="5 6">DSM 11518</strain>
    </source>
</reference>
<name>A0A6M0K096_9GAMM</name>
<dbReference type="InterPro" id="IPR022789">
    <property type="entry name" value="ParD"/>
</dbReference>
<evidence type="ECO:0000256" key="4">
    <source>
        <dbReference type="ARBA" id="ARBA00037106"/>
    </source>
</evidence>
<comment type="function">
    <text evidence="4">Antitoxin component of a type II toxin-antitoxin (TA) system. Neutralizes the effect of toxin ParE.</text>
</comment>
<dbReference type="Proteomes" id="UP000483379">
    <property type="component" value="Unassembled WGS sequence"/>
</dbReference>
<dbReference type="PANTHER" id="PTHR36582">
    <property type="entry name" value="ANTITOXIN PARD"/>
    <property type="match status" value="1"/>
</dbReference>
<dbReference type="SUPFAM" id="SSF47598">
    <property type="entry name" value="Ribbon-helix-helix"/>
    <property type="match status" value="1"/>
</dbReference>
<dbReference type="Gene3D" id="6.10.10.120">
    <property type="entry name" value="Antitoxin ParD1-like"/>
    <property type="match status" value="1"/>
</dbReference>
<keyword evidence="3" id="KW-1277">Toxin-antitoxin system</keyword>
<dbReference type="PANTHER" id="PTHR36582:SF2">
    <property type="entry name" value="ANTITOXIN PARD"/>
    <property type="match status" value="1"/>
</dbReference>
<dbReference type="Pfam" id="PF03693">
    <property type="entry name" value="ParD_antitoxin"/>
    <property type="match status" value="1"/>
</dbReference>
<keyword evidence="6" id="KW-1185">Reference proteome</keyword>
<evidence type="ECO:0000313" key="6">
    <source>
        <dbReference type="Proteomes" id="UP000483379"/>
    </source>
</evidence>
<comment type="caution">
    <text evidence="5">The sequence shown here is derived from an EMBL/GenBank/DDBJ whole genome shotgun (WGS) entry which is preliminary data.</text>
</comment>
<evidence type="ECO:0000313" key="5">
    <source>
        <dbReference type="EMBL" id="NEV62761.1"/>
    </source>
</evidence>
<dbReference type="InterPro" id="IPR010985">
    <property type="entry name" value="Ribbon_hlx_hlx"/>
</dbReference>
<sequence length="85" mass="9554">MGRVRKTITLTDQQGAWVKARIARGGFTNDSEYIRDLIPRDQERSAEIEAIRRALIEGENSGISERTPDEIVRAAKESLKADGRI</sequence>
<proteinExistence type="inferred from homology"/>
<dbReference type="AlphaFoldDB" id="A0A6M0K096"/>
<dbReference type="EMBL" id="JAAIJQ010000034">
    <property type="protein sequence ID" value="NEV62761.1"/>
    <property type="molecule type" value="Genomic_DNA"/>
</dbReference>
<comment type="similarity">
    <text evidence="1">Belongs to the ParD antitoxin family.</text>
</comment>
<evidence type="ECO:0000256" key="2">
    <source>
        <dbReference type="ARBA" id="ARBA00017940"/>
    </source>
</evidence>
<dbReference type="InterPro" id="IPR038296">
    <property type="entry name" value="ParD_sf"/>
</dbReference>
<dbReference type="NCBIfam" id="TIGR02606">
    <property type="entry name" value="antidote_CC2985"/>
    <property type="match status" value="1"/>
</dbReference>
<accession>A0A6M0K096</accession>
<dbReference type="GO" id="GO:0006355">
    <property type="term" value="P:regulation of DNA-templated transcription"/>
    <property type="evidence" value="ECO:0007669"/>
    <property type="project" value="InterPro"/>
</dbReference>
<dbReference type="RefSeq" id="WP_164453228.1">
    <property type="nucleotide sequence ID" value="NZ_JAAIJQ010000034.1"/>
</dbReference>
<evidence type="ECO:0000256" key="1">
    <source>
        <dbReference type="ARBA" id="ARBA00008580"/>
    </source>
</evidence>
<organism evidence="5 6">
    <name type="scientific">Thiorhodococcus minor</name>
    <dbReference type="NCBI Taxonomy" id="57489"/>
    <lineage>
        <taxon>Bacteria</taxon>
        <taxon>Pseudomonadati</taxon>
        <taxon>Pseudomonadota</taxon>
        <taxon>Gammaproteobacteria</taxon>
        <taxon>Chromatiales</taxon>
        <taxon>Chromatiaceae</taxon>
        <taxon>Thiorhodococcus</taxon>
    </lineage>
</organism>